<dbReference type="PANTHER" id="PTHR43583">
    <property type="entry name" value="2-IMINOACETATE SYNTHASE"/>
    <property type="match status" value="1"/>
</dbReference>
<keyword evidence="2" id="KW-1185">Reference proteome</keyword>
<dbReference type="InterPro" id="IPR013785">
    <property type="entry name" value="Aldolase_TIM"/>
</dbReference>
<dbReference type="Gene3D" id="3.20.20.70">
    <property type="entry name" value="Aldolase class I"/>
    <property type="match status" value="1"/>
</dbReference>
<comment type="caution">
    <text evidence="1">The sequence shown here is derived from an EMBL/GenBank/DDBJ whole genome shotgun (WGS) entry which is preliminary data.</text>
</comment>
<dbReference type="SUPFAM" id="SSF102114">
    <property type="entry name" value="Radical SAM enzymes"/>
    <property type="match status" value="1"/>
</dbReference>
<dbReference type="PANTHER" id="PTHR43583:SF1">
    <property type="entry name" value="2-IMINOACETATE SYNTHASE"/>
    <property type="match status" value="1"/>
</dbReference>
<gene>
    <name evidence="1" type="ORF">J2S15_002285</name>
</gene>
<reference evidence="1 2" key="1">
    <citation type="submission" date="2023-07" db="EMBL/GenBank/DDBJ databases">
        <title>Genomic Encyclopedia of Type Strains, Phase IV (KMG-IV): sequencing the most valuable type-strain genomes for metagenomic binning, comparative biology and taxonomic classification.</title>
        <authorList>
            <person name="Goeker M."/>
        </authorList>
    </citation>
    <scope>NUCLEOTIDE SEQUENCE [LARGE SCALE GENOMIC DNA]</scope>
    <source>
        <strain evidence="1 2">DSM 16784</strain>
    </source>
</reference>
<evidence type="ECO:0000313" key="2">
    <source>
        <dbReference type="Proteomes" id="UP001230220"/>
    </source>
</evidence>
<accession>A0ABU0E4V7</accession>
<dbReference type="Proteomes" id="UP001230220">
    <property type="component" value="Unassembled WGS sequence"/>
</dbReference>
<dbReference type="InterPro" id="IPR058240">
    <property type="entry name" value="rSAM_sf"/>
</dbReference>
<name>A0ABU0E4V7_9FIRM</name>
<dbReference type="EMBL" id="JAUSUR010000004">
    <property type="protein sequence ID" value="MDQ0361535.1"/>
    <property type="molecule type" value="Genomic_DNA"/>
</dbReference>
<dbReference type="InterPro" id="IPR034428">
    <property type="entry name" value="ThiH/NoCL/HydG-like"/>
</dbReference>
<evidence type="ECO:0000313" key="1">
    <source>
        <dbReference type="EMBL" id="MDQ0361535.1"/>
    </source>
</evidence>
<organism evidence="1 2">
    <name type="scientific">Breznakia pachnodae</name>
    <dbReference type="NCBI Taxonomy" id="265178"/>
    <lineage>
        <taxon>Bacteria</taxon>
        <taxon>Bacillati</taxon>
        <taxon>Bacillota</taxon>
        <taxon>Erysipelotrichia</taxon>
        <taxon>Erysipelotrichales</taxon>
        <taxon>Erysipelotrichaceae</taxon>
        <taxon>Breznakia</taxon>
    </lineage>
</organism>
<protein>
    <submittedName>
        <fullName evidence="1">2-iminoacetate synthase ThiH</fullName>
    </submittedName>
</protein>
<sequence>MDKVSDKPYKETFVPLYISNECDSVCKICNLRKNNNKIIRKTATKEEIYDQLNIIYSIEKISAVCILTGEHITGRKRRDNLDLVIWSINLAIQIGFKKVYFNIGALTDDEIIYIRRNVIKTEVLILSLFQETYSRSSYKKFFSNSFIKNSPKEDFDFRYKTCEKWIDHGFESVDIGILVGLNDLEEDFKSLIIHAEKLKSKGANIYISLPRVIGNSENFKLIKNENYIKLIKNMKSKCPWAKIIMTSREDVNLIKKVLEYIDIISPGCSDVVPYRKEGKIINSELTSQFVVSKIRDRPSEFLNNFEIDFCYYKNN</sequence>
<proteinExistence type="predicted"/>
<dbReference type="RefSeq" id="WP_307408351.1">
    <property type="nucleotide sequence ID" value="NZ_JAUSUR010000004.1"/>
</dbReference>